<gene>
    <name evidence="1" type="ORF">J2W94_002253</name>
</gene>
<evidence type="ECO:0008006" key="3">
    <source>
        <dbReference type="Google" id="ProtNLM"/>
    </source>
</evidence>
<keyword evidence="2" id="KW-1185">Reference proteome</keyword>
<name>A0ABU1RT75_9GAMM</name>
<dbReference type="RefSeq" id="WP_310093251.1">
    <property type="nucleotide sequence ID" value="NZ_JAVDTT010000002.1"/>
</dbReference>
<organism evidence="1 2">
    <name type="scientific">Pseudoxanthomonas sacheonensis</name>
    <dbReference type="NCBI Taxonomy" id="443615"/>
    <lineage>
        <taxon>Bacteria</taxon>
        <taxon>Pseudomonadati</taxon>
        <taxon>Pseudomonadota</taxon>
        <taxon>Gammaproteobacteria</taxon>
        <taxon>Lysobacterales</taxon>
        <taxon>Lysobacteraceae</taxon>
        <taxon>Pseudoxanthomonas</taxon>
    </lineage>
</organism>
<reference evidence="1 2" key="1">
    <citation type="submission" date="2023-07" db="EMBL/GenBank/DDBJ databases">
        <title>Sorghum-associated microbial communities from plants grown in Nebraska, USA.</title>
        <authorList>
            <person name="Schachtman D."/>
        </authorList>
    </citation>
    <scope>NUCLEOTIDE SEQUENCE [LARGE SCALE GENOMIC DNA]</scope>
    <source>
        <strain evidence="1 2">BE107</strain>
    </source>
</reference>
<dbReference type="Proteomes" id="UP001254759">
    <property type="component" value="Unassembled WGS sequence"/>
</dbReference>
<proteinExistence type="predicted"/>
<dbReference type="EMBL" id="JAVDTT010000002">
    <property type="protein sequence ID" value="MDR6841968.1"/>
    <property type="molecule type" value="Genomic_DNA"/>
</dbReference>
<comment type="caution">
    <text evidence="1">The sequence shown here is derived from an EMBL/GenBank/DDBJ whole genome shotgun (WGS) entry which is preliminary data.</text>
</comment>
<evidence type="ECO:0000313" key="2">
    <source>
        <dbReference type="Proteomes" id="UP001254759"/>
    </source>
</evidence>
<evidence type="ECO:0000313" key="1">
    <source>
        <dbReference type="EMBL" id="MDR6841968.1"/>
    </source>
</evidence>
<sequence>MDNRIARLSFSLLAPFALVTCTQDARVRPQEPSSSTSDAGAASLSAALLPAATGCAPGTRCLSVTGTGRPLASGTFVAQCRGKFADFIVPKTTLSNTYAGPWFQPNLLEQASTGVPSGSRPWLAFDPRDPDERLAYALALRNYAFSSAIARGLTPQLTADADYRDPAGGTVSAAQRNQKWYPAPRMFYGPTNSPGTREAAHGMTLERSVRVGELGGNTVAFQNYAVAYYDARGGRVFQRLWKTATPGVDQPKLSGMKFTEGSFVFKLLYSAAAPSAFPQDLLAGSLKVDILPNPGGAAVPVRLMQIDIAVKDKRASDTGWYFATYAYDASQSGASPWKKMAPVGLMWGNDPDGAPITESWINPAAPAYALAHLGVDGRLNGPVDNPASACMSCHSTAQAPSFASMLPTGACAQPPFRADWFRNLRGTTAFGRRQASGQTCQTNLPSGVTVTAADYSLQLSATVARALPTATGGPTFNPCTWNENAPPPSALVALSPQAARLQQADIEQYEVTRDP</sequence>
<accession>A0ABU1RT75</accession>
<protein>
    <recommendedName>
        <fullName evidence="3">Cytochrome c domain-containing protein</fullName>
    </recommendedName>
</protein>